<evidence type="ECO:0000313" key="2">
    <source>
        <dbReference type="Proteomes" id="UP001239994"/>
    </source>
</evidence>
<protein>
    <submittedName>
        <fullName evidence="1">Uncharacterized protein</fullName>
    </submittedName>
</protein>
<dbReference type="EMBL" id="JAROKS010000017">
    <property type="protein sequence ID" value="KAK1794168.1"/>
    <property type="molecule type" value="Genomic_DNA"/>
</dbReference>
<proteinExistence type="predicted"/>
<reference evidence="1" key="1">
    <citation type="submission" date="2023-03" db="EMBL/GenBank/DDBJ databases">
        <title>Electrophorus voltai genome.</title>
        <authorList>
            <person name="Bian C."/>
        </authorList>
    </citation>
    <scope>NUCLEOTIDE SEQUENCE</scope>
    <source>
        <strain evidence="1">CB-2022</strain>
        <tissue evidence="1">Muscle</tissue>
    </source>
</reference>
<gene>
    <name evidence="1" type="ORF">P4O66_011063</name>
</gene>
<dbReference type="Proteomes" id="UP001239994">
    <property type="component" value="Unassembled WGS sequence"/>
</dbReference>
<name>A0AAD8ZA09_9TELE</name>
<dbReference type="InterPro" id="IPR043502">
    <property type="entry name" value="DNA/RNA_pol_sf"/>
</dbReference>
<comment type="caution">
    <text evidence="1">The sequence shown here is derived from an EMBL/GenBank/DDBJ whole genome shotgun (WGS) entry which is preliminary data.</text>
</comment>
<organism evidence="1 2">
    <name type="scientific">Electrophorus voltai</name>
    <dbReference type="NCBI Taxonomy" id="2609070"/>
    <lineage>
        <taxon>Eukaryota</taxon>
        <taxon>Metazoa</taxon>
        <taxon>Chordata</taxon>
        <taxon>Craniata</taxon>
        <taxon>Vertebrata</taxon>
        <taxon>Euteleostomi</taxon>
        <taxon>Actinopterygii</taxon>
        <taxon>Neopterygii</taxon>
        <taxon>Teleostei</taxon>
        <taxon>Ostariophysi</taxon>
        <taxon>Gymnotiformes</taxon>
        <taxon>Gymnotoidei</taxon>
        <taxon>Gymnotidae</taxon>
        <taxon>Electrophorus</taxon>
    </lineage>
</organism>
<sequence>MIITSAALKQLIMVELTVSWEERKEEANERKRAKYQLLLENHLFIKLEKSTFHVQTIFLGFVVSHNALCLDPAKVQAVENWPRPTSLRLVQTFTIGS</sequence>
<evidence type="ECO:0000313" key="1">
    <source>
        <dbReference type="EMBL" id="KAK1794168.1"/>
    </source>
</evidence>
<accession>A0AAD8ZA09</accession>
<dbReference type="SUPFAM" id="SSF56672">
    <property type="entry name" value="DNA/RNA polymerases"/>
    <property type="match status" value="1"/>
</dbReference>
<keyword evidence="2" id="KW-1185">Reference proteome</keyword>
<dbReference type="AlphaFoldDB" id="A0AAD8ZA09"/>